<name>A0ABS7HA12_9HYPH</name>
<comment type="caution">
    <text evidence="2">The sequence shown here is derived from an EMBL/GenBank/DDBJ whole genome shotgun (WGS) entry which is preliminary data.</text>
</comment>
<evidence type="ECO:0000259" key="1">
    <source>
        <dbReference type="Pfam" id="PF01850"/>
    </source>
</evidence>
<dbReference type="Pfam" id="PF01850">
    <property type="entry name" value="PIN"/>
    <property type="match status" value="1"/>
</dbReference>
<protein>
    <submittedName>
        <fullName evidence="2">PIN domain-containing protein</fullName>
    </submittedName>
</protein>
<dbReference type="Gene3D" id="3.40.50.1010">
    <property type="entry name" value="5'-nuclease"/>
    <property type="match status" value="1"/>
</dbReference>
<dbReference type="EMBL" id="JAEUAO010000002">
    <property type="protein sequence ID" value="MBW9063934.1"/>
    <property type="molecule type" value="Genomic_DNA"/>
</dbReference>
<evidence type="ECO:0000313" key="3">
    <source>
        <dbReference type="Proteomes" id="UP000757604"/>
    </source>
</evidence>
<dbReference type="InterPro" id="IPR002716">
    <property type="entry name" value="PIN_dom"/>
</dbReference>
<organism evidence="2 3">
    <name type="scientific">Rhizobium herbae</name>
    <dbReference type="NCBI Taxonomy" id="508661"/>
    <lineage>
        <taxon>Bacteria</taxon>
        <taxon>Pseudomonadati</taxon>
        <taxon>Pseudomonadota</taxon>
        <taxon>Alphaproteobacteria</taxon>
        <taxon>Hyphomicrobiales</taxon>
        <taxon>Rhizobiaceae</taxon>
        <taxon>Rhizobium/Agrobacterium group</taxon>
        <taxon>Rhizobium</taxon>
    </lineage>
</organism>
<gene>
    <name evidence="2" type="ORF">JNB71_11445</name>
</gene>
<reference evidence="2 3" key="1">
    <citation type="journal article" date="2021" name="MBio">
        <title>Poor Competitiveness of Bradyrhizobium in Pigeon Pea Root Colonization in Indian Soils.</title>
        <authorList>
            <person name="Chalasani D."/>
            <person name="Basu A."/>
            <person name="Pullabhotla S.V.S.R.N."/>
            <person name="Jorrin B."/>
            <person name="Neal A.L."/>
            <person name="Poole P.S."/>
            <person name="Podile A.R."/>
            <person name="Tkacz A."/>
        </authorList>
    </citation>
    <scope>NUCLEOTIDE SEQUENCE [LARGE SCALE GENOMIC DNA]</scope>
    <source>
        <strain evidence="2 3">HU44</strain>
    </source>
</reference>
<dbReference type="SUPFAM" id="SSF88723">
    <property type="entry name" value="PIN domain-like"/>
    <property type="match status" value="1"/>
</dbReference>
<accession>A0ABS7HA12</accession>
<dbReference type="InterPro" id="IPR029060">
    <property type="entry name" value="PIN-like_dom_sf"/>
</dbReference>
<sequence>MNVPLLDTNVLIYAFTDDPRAARAWQLLSEPFILSVQALNEFANVARRKLGMNWTEIQGAIGDISTLATAIMPLDRECNFIGS</sequence>
<proteinExistence type="predicted"/>
<evidence type="ECO:0000313" key="2">
    <source>
        <dbReference type="EMBL" id="MBW9063934.1"/>
    </source>
</evidence>
<feature type="domain" description="PIN" evidence="1">
    <location>
        <begin position="5"/>
        <end position="51"/>
    </location>
</feature>
<keyword evidence="3" id="KW-1185">Reference proteome</keyword>
<dbReference type="Proteomes" id="UP000757604">
    <property type="component" value="Unassembled WGS sequence"/>
</dbReference>